<sequence>MTLPLPEPTPIDDDPTPSAAAFLGALAEAAQHVRYALEDAGEDAFSVMPADTGISVGIDLANAVSHLRTAQSLIAAAAEGGAR</sequence>
<dbReference type="Proteomes" id="UP000237911">
    <property type="component" value="Unassembled WGS sequence"/>
</dbReference>
<evidence type="ECO:0000313" key="2">
    <source>
        <dbReference type="Proteomes" id="UP000237911"/>
    </source>
</evidence>
<dbReference type="AlphaFoldDB" id="A0A9X7NYI4"/>
<keyword evidence="2" id="KW-1185">Reference proteome</keyword>
<reference evidence="1 2" key="1">
    <citation type="submission" date="2018-02" db="EMBL/GenBank/DDBJ databases">
        <title>Draft genome sequence of Mycobacterium virginiense isolated from mud of a swine farm in Japan.</title>
        <authorList>
            <person name="Ohya K."/>
        </authorList>
    </citation>
    <scope>NUCLEOTIDE SEQUENCE [LARGE SCALE GENOMIC DNA]</scope>
    <source>
        <strain evidence="1 2">GF75</strain>
    </source>
</reference>
<proteinExistence type="predicted"/>
<comment type="caution">
    <text evidence="1">The sequence shown here is derived from an EMBL/GenBank/DDBJ whole genome shotgun (WGS) entry which is preliminary data.</text>
</comment>
<organism evidence="1 2">
    <name type="scientific">Mycolicibacter virginiensis</name>
    <dbReference type="NCBI Taxonomy" id="1795032"/>
    <lineage>
        <taxon>Bacteria</taxon>
        <taxon>Bacillati</taxon>
        <taxon>Actinomycetota</taxon>
        <taxon>Actinomycetes</taxon>
        <taxon>Mycobacteriales</taxon>
        <taxon>Mycobacteriaceae</taxon>
        <taxon>Mycolicibacter</taxon>
    </lineage>
</organism>
<dbReference type="EMBL" id="PUEV01000053">
    <property type="protein sequence ID" value="PQM52030.1"/>
    <property type="molecule type" value="Genomic_DNA"/>
</dbReference>
<name>A0A9X7NYI4_9MYCO</name>
<protein>
    <submittedName>
        <fullName evidence="1">Uncharacterized protein</fullName>
    </submittedName>
</protein>
<accession>A0A9X7NYI4</accession>
<gene>
    <name evidence="1" type="ORF">C5U48_11740</name>
</gene>
<dbReference type="RefSeq" id="WP_105295144.1">
    <property type="nucleotide sequence ID" value="NZ_CP092430.2"/>
</dbReference>
<evidence type="ECO:0000313" key="1">
    <source>
        <dbReference type="EMBL" id="PQM52030.1"/>
    </source>
</evidence>